<dbReference type="SUPFAM" id="SSF52172">
    <property type="entry name" value="CheY-like"/>
    <property type="match status" value="1"/>
</dbReference>
<dbReference type="PROSITE" id="PS50043">
    <property type="entry name" value="HTH_LUXR_2"/>
    <property type="match status" value="1"/>
</dbReference>
<dbReference type="PROSITE" id="PS50110">
    <property type="entry name" value="RESPONSE_REGULATORY"/>
    <property type="match status" value="1"/>
</dbReference>
<protein>
    <submittedName>
        <fullName evidence="8">DNA-binding response regulator</fullName>
    </submittedName>
</protein>
<dbReference type="EMBL" id="CP015163">
    <property type="protein sequence ID" value="AXB41769.1"/>
    <property type="molecule type" value="Genomic_DNA"/>
</dbReference>
<evidence type="ECO:0000313" key="9">
    <source>
        <dbReference type="Proteomes" id="UP000250434"/>
    </source>
</evidence>
<accession>A0A344L145</accession>
<keyword evidence="1 5" id="KW-0597">Phosphoprotein</keyword>
<dbReference type="InterPro" id="IPR016032">
    <property type="entry name" value="Sig_transdc_resp-reg_C-effctor"/>
</dbReference>
<proteinExistence type="predicted"/>
<dbReference type="InterPro" id="IPR000792">
    <property type="entry name" value="Tscrpt_reg_LuxR_C"/>
</dbReference>
<dbReference type="Pfam" id="PF00196">
    <property type="entry name" value="GerE"/>
    <property type="match status" value="1"/>
</dbReference>
<dbReference type="AlphaFoldDB" id="A0A344L145"/>
<evidence type="ECO:0000256" key="1">
    <source>
        <dbReference type="ARBA" id="ARBA00022553"/>
    </source>
</evidence>
<dbReference type="InterPro" id="IPR039420">
    <property type="entry name" value="WalR-like"/>
</dbReference>
<gene>
    <name evidence="8" type="ORF">A4R43_03885</name>
</gene>
<evidence type="ECO:0000256" key="3">
    <source>
        <dbReference type="ARBA" id="ARBA00023125"/>
    </source>
</evidence>
<dbReference type="GO" id="GO:0003677">
    <property type="term" value="F:DNA binding"/>
    <property type="evidence" value="ECO:0007669"/>
    <property type="project" value="UniProtKB-KW"/>
</dbReference>
<organism evidence="8 9">
    <name type="scientific">Amycolatopsis albispora</name>
    <dbReference type="NCBI Taxonomy" id="1804986"/>
    <lineage>
        <taxon>Bacteria</taxon>
        <taxon>Bacillati</taxon>
        <taxon>Actinomycetota</taxon>
        <taxon>Actinomycetes</taxon>
        <taxon>Pseudonocardiales</taxon>
        <taxon>Pseudonocardiaceae</taxon>
        <taxon>Amycolatopsis</taxon>
    </lineage>
</organism>
<dbReference type="PROSITE" id="PS00622">
    <property type="entry name" value="HTH_LUXR_1"/>
    <property type="match status" value="1"/>
</dbReference>
<dbReference type="InterPro" id="IPR058245">
    <property type="entry name" value="NreC/VraR/RcsB-like_REC"/>
</dbReference>
<keyword evidence="4" id="KW-0804">Transcription</keyword>
<dbReference type="CDD" id="cd17535">
    <property type="entry name" value="REC_NarL-like"/>
    <property type="match status" value="1"/>
</dbReference>
<dbReference type="RefSeq" id="WP_113691035.1">
    <property type="nucleotide sequence ID" value="NZ_CP015163.1"/>
</dbReference>
<sequence>MIKVVIADDEALVRAGLRGLLDPAPDLEVVAEAEDGRAAVEAAMRYRPDVLLMDIRMPGLDGLRALEQVAGLERPPKVIMLTTFDLDDYVHRALRAGAAGFLLKDTPPTELTAAIRTVAAGNAMLAPTVTKRLITAFTERHPERARRAREKLSALTDRERGVINAIAQGLSNAEIGKELMMSEATVKSHVSRSLAKLGLSNRVQAAILARDANEL</sequence>
<keyword evidence="2" id="KW-0805">Transcription regulation</keyword>
<reference evidence="8 9" key="1">
    <citation type="submission" date="2016-04" db="EMBL/GenBank/DDBJ databases">
        <title>Complete genome sequence and analysis of deep-sea sediment isolate, Amycolatopsis sp. WP1.</title>
        <authorList>
            <person name="Wang H."/>
            <person name="Chen S."/>
            <person name="Wu Q."/>
        </authorList>
    </citation>
    <scope>NUCLEOTIDE SEQUENCE [LARGE SCALE GENOMIC DNA]</scope>
    <source>
        <strain evidence="8 9">WP1</strain>
    </source>
</reference>
<evidence type="ECO:0000256" key="5">
    <source>
        <dbReference type="PROSITE-ProRule" id="PRU00169"/>
    </source>
</evidence>
<dbReference type="GO" id="GO:0000160">
    <property type="term" value="P:phosphorelay signal transduction system"/>
    <property type="evidence" value="ECO:0007669"/>
    <property type="project" value="InterPro"/>
</dbReference>
<evidence type="ECO:0000256" key="4">
    <source>
        <dbReference type="ARBA" id="ARBA00023163"/>
    </source>
</evidence>
<dbReference type="Gene3D" id="3.40.50.2300">
    <property type="match status" value="1"/>
</dbReference>
<dbReference type="SMART" id="SM00448">
    <property type="entry name" value="REC"/>
    <property type="match status" value="1"/>
</dbReference>
<evidence type="ECO:0000313" key="8">
    <source>
        <dbReference type="EMBL" id="AXB41769.1"/>
    </source>
</evidence>
<feature type="domain" description="HTH luxR-type" evidence="6">
    <location>
        <begin position="148"/>
        <end position="213"/>
    </location>
</feature>
<evidence type="ECO:0000256" key="2">
    <source>
        <dbReference type="ARBA" id="ARBA00023015"/>
    </source>
</evidence>
<dbReference type="Pfam" id="PF00072">
    <property type="entry name" value="Response_reg"/>
    <property type="match status" value="1"/>
</dbReference>
<dbReference type="KEGG" id="aab:A4R43_03885"/>
<evidence type="ECO:0000259" key="6">
    <source>
        <dbReference type="PROSITE" id="PS50043"/>
    </source>
</evidence>
<dbReference type="InterPro" id="IPR001789">
    <property type="entry name" value="Sig_transdc_resp-reg_receiver"/>
</dbReference>
<dbReference type="OrthoDB" id="9808843at2"/>
<dbReference type="PANTHER" id="PTHR43214">
    <property type="entry name" value="TWO-COMPONENT RESPONSE REGULATOR"/>
    <property type="match status" value="1"/>
</dbReference>
<keyword evidence="9" id="KW-1185">Reference proteome</keyword>
<feature type="domain" description="Response regulatory" evidence="7">
    <location>
        <begin position="3"/>
        <end position="119"/>
    </location>
</feature>
<dbReference type="InterPro" id="IPR011006">
    <property type="entry name" value="CheY-like_superfamily"/>
</dbReference>
<dbReference type="SUPFAM" id="SSF46894">
    <property type="entry name" value="C-terminal effector domain of the bipartite response regulators"/>
    <property type="match status" value="1"/>
</dbReference>
<dbReference type="GO" id="GO:0006355">
    <property type="term" value="P:regulation of DNA-templated transcription"/>
    <property type="evidence" value="ECO:0007669"/>
    <property type="project" value="InterPro"/>
</dbReference>
<dbReference type="PANTHER" id="PTHR43214:SF24">
    <property type="entry name" value="TRANSCRIPTIONAL REGULATORY PROTEIN NARL-RELATED"/>
    <property type="match status" value="1"/>
</dbReference>
<dbReference type="PRINTS" id="PR00038">
    <property type="entry name" value="HTHLUXR"/>
</dbReference>
<evidence type="ECO:0000259" key="7">
    <source>
        <dbReference type="PROSITE" id="PS50110"/>
    </source>
</evidence>
<dbReference type="SMART" id="SM00421">
    <property type="entry name" value="HTH_LUXR"/>
    <property type="match status" value="1"/>
</dbReference>
<dbReference type="CDD" id="cd06170">
    <property type="entry name" value="LuxR_C_like"/>
    <property type="match status" value="1"/>
</dbReference>
<feature type="modified residue" description="4-aspartylphosphate" evidence="5">
    <location>
        <position position="54"/>
    </location>
</feature>
<name>A0A344L145_9PSEU</name>
<keyword evidence="3 8" id="KW-0238">DNA-binding</keyword>
<dbReference type="Proteomes" id="UP000250434">
    <property type="component" value="Chromosome"/>
</dbReference>